<comment type="subcellular location">
    <subcellularLocation>
        <location evidence="1">Endoplasmic reticulum membrane</location>
        <topology evidence="1">Multi-pass membrane protein</topology>
    </subcellularLocation>
</comment>
<evidence type="ECO:0000313" key="9">
    <source>
        <dbReference type="Proteomes" id="UP000054495"/>
    </source>
</evidence>
<dbReference type="EMBL" id="KE125787">
    <property type="protein sequence ID" value="EPB67087.1"/>
    <property type="molecule type" value="Genomic_DNA"/>
</dbReference>
<name>A0A0D6LHF6_9BILA</name>
<dbReference type="AlphaFoldDB" id="A0A0D6LHF6"/>
<gene>
    <name evidence="8" type="ORF">ANCCEY_13828</name>
</gene>
<evidence type="ECO:0000256" key="2">
    <source>
        <dbReference type="ARBA" id="ARBA00008462"/>
    </source>
</evidence>
<dbReference type="GO" id="GO:0005789">
    <property type="term" value="C:endoplasmic reticulum membrane"/>
    <property type="evidence" value="ECO:0007669"/>
    <property type="project" value="UniProtKB-SubCell"/>
</dbReference>
<dbReference type="PANTHER" id="PTHR20955:SF1">
    <property type="entry name" value="PROTEIN JAGUNAL HOMOLOG 1"/>
    <property type="match status" value="1"/>
</dbReference>
<feature type="transmembrane region" description="Helical" evidence="7">
    <location>
        <begin position="34"/>
        <end position="52"/>
    </location>
</feature>
<dbReference type="GO" id="GO:0016192">
    <property type="term" value="P:vesicle-mediated transport"/>
    <property type="evidence" value="ECO:0007669"/>
    <property type="project" value="TreeGrafter"/>
</dbReference>
<evidence type="ECO:0000256" key="3">
    <source>
        <dbReference type="ARBA" id="ARBA00022692"/>
    </source>
</evidence>
<proteinExistence type="inferred from homology"/>
<dbReference type="PANTHER" id="PTHR20955">
    <property type="entry name" value="PROTEIN JAGUNAL HOMOLOG 1"/>
    <property type="match status" value="1"/>
</dbReference>
<evidence type="ECO:0000256" key="1">
    <source>
        <dbReference type="ARBA" id="ARBA00004477"/>
    </source>
</evidence>
<evidence type="ECO:0000256" key="7">
    <source>
        <dbReference type="SAM" id="Phobius"/>
    </source>
</evidence>
<keyword evidence="6 7" id="KW-0472">Membrane</keyword>
<protein>
    <submittedName>
        <fullName evidence="8">Uncharacterized protein</fullName>
    </submittedName>
</protein>
<keyword evidence="5 7" id="KW-1133">Transmembrane helix</keyword>
<dbReference type="Pfam" id="PF07086">
    <property type="entry name" value="Jagunal"/>
    <property type="match status" value="2"/>
</dbReference>
<dbReference type="InterPro" id="IPR009787">
    <property type="entry name" value="Jagunal"/>
</dbReference>
<evidence type="ECO:0000313" key="8">
    <source>
        <dbReference type="EMBL" id="EPB67087.1"/>
    </source>
</evidence>
<reference evidence="8 9" key="1">
    <citation type="submission" date="2013-05" db="EMBL/GenBank/DDBJ databases">
        <title>Draft genome of the parasitic nematode Anyclostoma ceylanicum.</title>
        <authorList>
            <person name="Mitreva M."/>
        </authorList>
    </citation>
    <scope>NUCLEOTIDE SEQUENCE [LARGE SCALE GENOMIC DNA]</scope>
</reference>
<evidence type="ECO:0000256" key="4">
    <source>
        <dbReference type="ARBA" id="ARBA00022824"/>
    </source>
</evidence>
<evidence type="ECO:0000256" key="6">
    <source>
        <dbReference type="ARBA" id="ARBA00023136"/>
    </source>
</evidence>
<sequence>MSSRGQRAAGTDGTDFQHRQRIAAHYQESAQYKFILKWFFAPHILILIFMWAKKCGLLLAFPEEAVFRLEAKSYGESLVGEALSSNGLICHRLIRGNMSGVYRSSLSSVRCCRSLRTGLVKLINYHYYGHFVFGILPCMIGLGGQLPELFDYMSDQENSQTPTFKVRALLWCMLVLN</sequence>
<dbReference type="GO" id="GO:0007029">
    <property type="term" value="P:endoplasmic reticulum organization"/>
    <property type="evidence" value="ECO:0007669"/>
    <property type="project" value="InterPro"/>
</dbReference>
<dbReference type="Proteomes" id="UP000054495">
    <property type="component" value="Unassembled WGS sequence"/>
</dbReference>
<keyword evidence="4" id="KW-0256">Endoplasmic reticulum</keyword>
<keyword evidence="9" id="KW-1185">Reference proteome</keyword>
<comment type="similarity">
    <text evidence="2">Belongs to the jagunal family.</text>
</comment>
<keyword evidence="3 7" id="KW-0812">Transmembrane</keyword>
<evidence type="ECO:0000256" key="5">
    <source>
        <dbReference type="ARBA" id="ARBA00022989"/>
    </source>
</evidence>
<accession>A0A0D6LHF6</accession>
<organism evidence="8 9">
    <name type="scientific">Ancylostoma ceylanicum</name>
    <dbReference type="NCBI Taxonomy" id="53326"/>
    <lineage>
        <taxon>Eukaryota</taxon>
        <taxon>Metazoa</taxon>
        <taxon>Ecdysozoa</taxon>
        <taxon>Nematoda</taxon>
        <taxon>Chromadorea</taxon>
        <taxon>Rhabditida</taxon>
        <taxon>Rhabditina</taxon>
        <taxon>Rhabditomorpha</taxon>
        <taxon>Strongyloidea</taxon>
        <taxon>Ancylostomatidae</taxon>
        <taxon>Ancylostomatinae</taxon>
        <taxon>Ancylostoma</taxon>
    </lineage>
</organism>